<dbReference type="Proteomes" id="UP000076858">
    <property type="component" value="Unassembled WGS sequence"/>
</dbReference>
<comment type="caution">
    <text evidence="1">The sequence shown here is derived from an EMBL/GenBank/DDBJ whole genome shotgun (WGS) entry which is preliminary data.</text>
</comment>
<dbReference type="AlphaFoldDB" id="A0A164VWA2"/>
<accession>A0A164VWA2</accession>
<keyword evidence="2" id="KW-1185">Reference proteome</keyword>
<organism evidence="1 2">
    <name type="scientific">Daphnia magna</name>
    <dbReference type="NCBI Taxonomy" id="35525"/>
    <lineage>
        <taxon>Eukaryota</taxon>
        <taxon>Metazoa</taxon>
        <taxon>Ecdysozoa</taxon>
        <taxon>Arthropoda</taxon>
        <taxon>Crustacea</taxon>
        <taxon>Branchiopoda</taxon>
        <taxon>Diplostraca</taxon>
        <taxon>Cladocera</taxon>
        <taxon>Anomopoda</taxon>
        <taxon>Daphniidae</taxon>
        <taxon>Daphnia</taxon>
    </lineage>
</organism>
<reference evidence="1 2" key="1">
    <citation type="submission" date="2016-03" db="EMBL/GenBank/DDBJ databases">
        <title>EvidentialGene: Evidence-directed Construction of Genes on Genomes.</title>
        <authorList>
            <person name="Gilbert D.G."/>
            <person name="Choi J.-H."/>
            <person name="Mockaitis K."/>
            <person name="Colbourne J."/>
            <person name="Pfrender M."/>
        </authorList>
    </citation>
    <scope>NUCLEOTIDE SEQUENCE [LARGE SCALE GENOMIC DNA]</scope>
    <source>
        <strain evidence="1 2">Xinb3</strain>
        <tissue evidence="1">Complete organism</tissue>
    </source>
</reference>
<dbReference type="EMBL" id="LRGB01001361">
    <property type="protein sequence ID" value="KZS12724.1"/>
    <property type="molecule type" value="Genomic_DNA"/>
</dbReference>
<evidence type="ECO:0000313" key="2">
    <source>
        <dbReference type="Proteomes" id="UP000076858"/>
    </source>
</evidence>
<sequence length="44" mass="5139">MSVKVEDQNFGVTCVTWKCEMSYKTCSFEKMNFKLNRVTISHTS</sequence>
<name>A0A164VWA2_9CRUS</name>
<gene>
    <name evidence="1" type="ORF">APZ42_022895</name>
</gene>
<evidence type="ECO:0000313" key="1">
    <source>
        <dbReference type="EMBL" id="KZS12724.1"/>
    </source>
</evidence>
<protein>
    <submittedName>
        <fullName evidence="1">Uncharacterized protein</fullName>
    </submittedName>
</protein>
<proteinExistence type="predicted"/>